<dbReference type="EMBL" id="JASCZI010123053">
    <property type="protein sequence ID" value="MED6165034.1"/>
    <property type="molecule type" value="Genomic_DNA"/>
</dbReference>
<dbReference type="Proteomes" id="UP001341840">
    <property type="component" value="Unassembled WGS sequence"/>
</dbReference>
<keyword evidence="2" id="KW-1185">Reference proteome</keyword>
<name>A0ABU6UVD7_9FABA</name>
<comment type="caution">
    <text evidence="1">The sequence shown here is derived from an EMBL/GenBank/DDBJ whole genome shotgun (WGS) entry which is preliminary data.</text>
</comment>
<proteinExistence type="predicted"/>
<evidence type="ECO:0000313" key="1">
    <source>
        <dbReference type="EMBL" id="MED6165034.1"/>
    </source>
</evidence>
<reference evidence="1 2" key="1">
    <citation type="journal article" date="2023" name="Plants (Basel)">
        <title>Bridging the Gap: Combining Genomics and Transcriptomics Approaches to Understand Stylosanthes scabra, an Orphan Legume from the Brazilian Caatinga.</title>
        <authorList>
            <person name="Ferreira-Neto J.R.C."/>
            <person name="da Silva M.D."/>
            <person name="Binneck E."/>
            <person name="de Melo N.F."/>
            <person name="da Silva R.H."/>
            <person name="de Melo A.L.T.M."/>
            <person name="Pandolfi V."/>
            <person name="Bustamante F.O."/>
            <person name="Brasileiro-Vidal A.C."/>
            <person name="Benko-Iseppon A.M."/>
        </authorList>
    </citation>
    <scope>NUCLEOTIDE SEQUENCE [LARGE SCALE GENOMIC DNA]</scope>
    <source>
        <tissue evidence="1">Leaves</tissue>
    </source>
</reference>
<protein>
    <submittedName>
        <fullName evidence="1">Uncharacterized protein</fullName>
    </submittedName>
</protein>
<gene>
    <name evidence="1" type="ORF">PIB30_095864</name>
</gene>
<sequence length="168" mass="19113">MNDVDEESGMVVDFLDQYLCSKKPLYLNMLLKWEKEKSSVREYLEATTGGLKNFFKMRNEKELSTSNVVKSEQGVVVNQPSVKRKSISVKRRRAEEGTSKKGKVIDLTSSKCCGKEVSLDEVKEFTENQKKLHGYVGAKDLSSLWSEHYPLPVVAEEHFQSKAVSWSV</sequence>
<organism evidence="1 2">
    <name type="scientific">Stylosanthes scabra</name>
    <dbReference type="NCBI Taxonomy" id="79078"/>
    <lineage>
        <taxon>Eukaryota</taxon>
        <taxon>Viridiplantae</taxon>
        <taxon>Streptophyta</taxon>
        <taxon>Embryophyta</taxon>
        <taxon>Tracheophyta</taxon>
        <taxon>Spermatophyta</taxon>
        <taxon>Magnoliopsida</taxon>
        <taxon>eudicotyledons</taxon>
        <taxon>Gunneridae</taxon>
        <taxon>Pentapetalae</taxon>
        <taxon>rosids</taxon>
        <taxon>fabids</taxon>
        <taxon>Fabales</taxon>
        <taxon>Fabaceae</taxon>
        <taxon>Papilionoideae</taxon>
        <taxon>50 kb inversion clade</taxon>
        <taxon>dalbergioids sensu lato</taxon>
        <taxon>Dalbergieae</taxon>
        <taxon>Pterocarpus clade</taxon>
        <taxon>Stylosanthes</taxon>
    </lineage>
</organism>
<accession>A0ABU6UVD7</accession>
<evidence type="ECO:0000313" key="2">
    <source>
        <dbReference type="Proteomes" id="UP001341840"/>
    </source>
</evidence>